<dbReference type="InterPro" id="IPR023213">
    <property type="entry name" value="CAT-like_dom_sf"/>
</dbReference>
<dbReference type="GO" id="GO:0016740">
    <property type="term" value="F:transferase activity"/>
    <property type="evidence" value="ECO:0007669"/>
    <property type="project" value="UniProtKB-KW"/>
</dbReference>
<dbReference type="EMBL" id="LR862133">
    <property type="protein sequence ID" value="CAD1838459.1"/>
    <property type="molecule type" value="Genomic_DNA"/>
</dbReference>
<name>A0A6V7Q5H9_ANACO</name>
<sequence length="148" mass="16694">MAPQLSFSVRRHSPVLVAPADRTPRELKRLSDIDDQQLLRVQIPIFHFYRRDLSAAAKDEDPAGVIRDALARALVFYYPFAGRLRKGLTGSSSWIVLERGCYSPRLTPTSALSTSARNCFLRSHAWMSSSSTWMTAVTSSTLPCWCFR</sequence>
<keyword evidence="2" id="KW-0808">Transferase</keyword>
<protein>
    <recommendedName>
        <fullName evidence="4">Benzyl alcohol O-benzoyltransferase</fullName>
    </recommendedName>
</protein>
<dbReference type="AlphaFoldDB" id="A0A6V7Q5H9"/>
<dbReference type="PANTHER" id="PTHR31147:SF66">
    <property type="entry name" value="OS05G0315700 PROTEIN"/>
    <property type="match status" value="1"/>
</dbReference>
<evidence type="ECO:0000256" key="2">
    <source>
        <dbReference type="ARBA" id="ARBA00022679"/>
    </source>
</evidence>
<reference evidence="3" key="1">
    <citation type="submission" date="2020-07" db="EMBL/GenBank/DDBJ databases">
        <authorList>
            <person name="Lin J."/>
        </authorList>
    </citation>
    <scope>NUCLEOTIDE SEQUENCE</scope>
</reference>
<dbReference type="PANTHER" id="PTHR31147">
    <property type="entry name" value="ACYL TRANSFERASE 4"/>
    <property type="match status" value="1"/>
</dbReference>
<accession>A0A6V7Q5H9</accession>
<evidence type="ECO:0000313" key="3">
    <source>
        <dbReference type="EMBL" id="CAD1838459.1"/>
    </source>
</evidence>
<comment type="similarity">
    <text evidence="1">Belongs to the plant acyltransferase family.</text>
</comment>
<dbReference type="Pfam" id="PF02458">
    <property type="entry name" value="Transferase"/>
    <property type="match status" value="1"/>
</dbReference>
<organism evidence="3">
    <name type="scientific">Ananas comosus var. bracteatus</name>
    <name type="common">red pineapple</name>
    <dbReference type="NCBI Taxonomy" id="296719"/>
    <lineage>
        <taxon>Eukaryota</taxon>
        <taxon>Viridiplantae</taxon>
        <taxon>Streptophyta</taxon>
        <taxon>Embryophyta</taxon>
        <taxon>Tracheophyta</taxon>
        <taxon>Spermatophyta</taxon>
        <taxon>Magnoliopsida</taxon>
        <taxon>Liliopsida</taxon>
        <taxon>Poales</taxon>
        <taxon>Bromeliaceae</taxon>
        <taxon>Bromelioideae</taxon>
        <taxon>Ananas</taxon>
    </lineage>
</organism>
<dbReference type="InterPro" id="IPR050898">
    <property type="entry name" value="Plant_acyltransferase"/>
</dbReference>
<evidence type="ECO:0008006" key="4">
    <source>
        <dbReference type="Google" id="ProtNLM"/>
    </source>
</evidence>
<proteinExistence type="inferred from homology"/>
<dbReference type="Gene3D" id="3.30.559.10">
    <property type="entry name" value="Chloramphenicol acetyltransferase-like domain"/>
    <property type="match status" value="1"/>
</dbReference>
<evidence type="ECO:0000256" key="1">
    <source>
        <dbReference type="ARBA" id="ARBA00009861"/>
    </source>
</evidence>
<gene>
    <name evidence="3" type="ORF">CB5_LOCUS21670</name>
</gene>